<sequence>MKDIYHADFVRQLFNSMSASYERMNFITSFGFSLLWRKQFIDKVGYDNSQVEVLDLLSGLGENWTTLIKRFPNGNFQAVDFSEIMYNKSQVKNFKKFGNRFTVHKQDILESKLPSEKFDIVTCAFGLKTFNDKQIEIFAFTLKRILKDNGRFSFIEVSTPTNKVLLTFYRFYLKHCIPFLGKIFLGNPSDYKMLWLYTEKFENSRKVKEAFEKQGLIVDFNEYFFGCATGISGKKNNCTV</sequence>
<organism evidence="2 3">
    <name type="scientific">Xanthocytophaga flava</name>
    <dbReference type="NCBI Taxonomy" id="3048013"/>
    <lineage>
        <taxon>Bacteria</taxon>
        <taxon>Pseudomonadati</taxon>
        <taxon>Bacteroidota</taxon>
        <taxon>Cytophagia</taxon>
        <taxon>Cytophagales</taxon>
        <taxon>Rhodocytophagaceae</taxon>
        <taxon>Xanthocytophaga</taxon>
    </lineage>
</organism>
<keyword evidence="2" id="KW-0489">Methyltransferase</keyword>
<keyword evidence="1" id="KW-0474">Menaquinone biosynthesis</keyword>
<protein>
    <submittedName>
        <fullName evidence="2">Class I SAM-dependent methyltransferase</fullName>
        <ecNumber evidence="2">2.1.1.-</ecNumber>
    </submittedName>
</protein>
<evidence type="ECO:0000313" key="2">
    <source>
        <dbReference type="EMBL" id="MDJ1495880.1"/>
    </source>
</evidence>
<evidence type="ECO:0000256" key="1">
    <source>
        <dbReference type="ARBA" id="ARBA00022428"/>
    </source>
</evidence>
<proteinExistence type="predicted"/>
<dbReference type="EMBL" id="JASJOT010000018">
    <property type="protein sequence ID" value="MDJ1495880.1"/>
    <property type="molecule type" value="Genomic_DNA"/>
</dbReference>
<keyword evidence="3" id="KW-1185">Reference proteome</keyword>
<dbReference type="Pfam" id="PF01209">
    <property type="entry name" value="Ubie_methyltran"/>
    <property type="match status" value="1"/>
</dbReference>
<dbReference type="Proteomes" id="UP001228581">
    <property type="component" value="Unassembled WGS sequence"/>
</dbReference>
<reference evidence="2 3" key="1">
    <citation type="submission" date="2023-05" db="EMBL/GenBank/DDBJ databases">
        <authorList>
            <person name="Zhang X."/>
        </authorList>
    </citation>
    <scope>NUCLEOTIDE SEQUENCE [LARGE SCALE GENOMIC DNA]</scope>
    <source>
        <strain evidence="2 3">DM2B3-1</strain>
    </source>
</reference>
<dbReference type="EC" id="2.1.1.-" evidence="2"/>
<dbReference type="PROSITE" id="PS51608">
    <property type="entry name" value="SAM_MT_UBIE"/>
    <property type="match status" value="1"/>
</dbReference>
<dbReference type="Gene3D" id="3.40.50.150">
    <property type="entry name" value="Vaccinia Virus protein VP39"/>
    <property type="match status" value="1"/>
</dbReference>
<comment type="caution">
    <text evidence="2">The sequence shown here is derived from an EMBL/GenBank/DDBJ whole genome shotgun (WGS) entry which is preliminary data.</text>
</comment>
<gene>
    <name evidence="2" type="ORF">QNI19_23290</name>
</gene>
<dbReference type="CDD" id="cd02440">
    <property type="entry name" value="AdoMet_MTases"/>
    <property type="match status" value="1"/>
</dbReference>
<keyword evidence="2" id="KW-0808">Transferase</keyword>
<dbReference type="RefSeq" id="WP_314000276.1">
    <property type="nucleotide sequence ID" value="NZ_JASJOT010000018.1"/>
</dbReference>
<dbReference type="GO" id="GO:0032259">
    <property type="term" value="P:methylation"/>
    <property type="evidence" value="ECO:0007669"/>
    <property type="project" value="UniProtKB-KW"/>
</dbReference>
<dbReference type="InterPro" id="IPR004033">
    <property type="entry name" value="UbiE/COQ5_MeTrFase"/>
</dbReference>
<dbReference type="SUPFAM" id="SSF53335">
    <property type="entry name" value="S-adenosyl-L-methionine-dependent methyltransferases"/>
    <property type="match status" value="1"/>
</dbReference>
<name>A0ABT7CQ82_9BACT</name>
<accession>A0ABT7CQ82</accession>
<dbReference type="GO" id="GO:0008168">
    <property type="term" value="F:methyltransferase activity"/>
    <property type="evidence" value="ECO:0007669"/>
    <property type="project" value="UniProtKB-KW"/>
</dbReference>
<evidence type="ECO:0000313" key="3">
    <source>
        <dbReference type="Proteomes" id="UP001228581"/>
    </source>
</evidence>
<dbReference type="InterPro" id="IPR029063">
    <property type="entry name" value="SAM-dependent_MTases_sf"/>
</dbReference>